<protein>
    <recommendedName>
        <fullName evidence="4">Methyltransferase type 11 domain-containing protein</fullName>
    </recommendedName>
</protein>
<dbReference type="Proteomes" id="UP000193900">
    <property type="component" value="Unassembled WGS sequence"/>
</dbReference>
<dbReference type="SUPFAM" id="SSF53335">
    <property type="entry name" value="S-adenosyl-L-methionine-dependent methyltransferases"/>
    <property type="match status" value="1"/>
</dbReference>
<sequence length="231" mass="25005">MSDAVSGRAETGDVPADGVTGRGAVLRKGTKTLWDKQNRHPGDRSRLFGAVGRVISPAAVLYPGSYVDIAPSMVFPDVTYSDMDRRAARFFDDTDGVREILAEEGAPPDRRLSFIHADYAELSLPEQSFDLLVSLYAGFVSEHCTAFLKVGGHLLVNPSHGDAALAAIDPRYALAGVVVSRSGDYQVSRSDLGAYLQPSKALEITREMLFATGRGVAYTRPAFAYIFERVS</sequence>
<reference evidence="2 3" key="1">
    <citation type="submission" date="2017-03" db="EMBL/GenBank/DDBJ databases">
        <authorList>
            <person name="Afonso C.L."/>
            <person name="Miller P.J."/>
            <person name="Scott M.A."/>
            <person name="Spackman E."/>
            <person name="Goraichik I."/>
            <person name="Dimitrov K.M."/>
            <person name="Suarez D.L."/>
            <person name="Swayne D.E."/>
        </authorList>
    </citation>
    <scope>NUCLEOTIDE SEQUENCE [LARGE SCALE GENOMIC DNA]</scope>
    <source>
        <strain evidence="2 3">CECT 7023</strain>
    </source>
</reference>
<dbReference type="AlphaFoldDB" id="A0A1Y5RLW7"/>
<evidence type="ECO:0000313" key="3">
    <source>
        <dbReference type="Proteomes" id="UP000193900"/>
    </source>
</evidence>
<organism evidence="2 3">
    <name type="scientific">Roseisalinus antarcticus</name>
    <dbReference type="NCBI Taxonomy" id="254357"/>
    <lineage>
        <taxon>Bacteria</taxon>
        <taxon>Pseudomonadati</taxon>
        <taxon>Pseudomonadota</taxon>
        <taxon>Alphaproteobacteria</taxon>
        <taxon>Rhodobacterales</taxon>
        <taxon>Roseobacteraceae</taxon>
        <taxon>Roseisalinus</taxon>
    </lineage>
</organism>
<dbReference type="OrthoDB" id="2086922at2"/>
<dbReference type="Gene3D" id="3.40.50.150">
    <property type="entry name" value="Vaccinia Virus protein VP39"/>
    <property type="match status" value="1"/>
</dbReference>
<name>A0A1Y5RLW7_9RHOB</name>
<gene>
    <name evidence="2" type="ORF">ROA7023_00343</name>
</gene>
<evidence type="ECO:0000256" key="1">
    <source>
        <dbReference type="SAM" id="MobiDB-lite"/>
    </source>
</evidence>
<dbReference type="InterPro" id="IPR029063">
    <property type="entry name" value="SAM-dependent_MTases_sf"/>
</dbReference>
<dbReference type="RefSeq" id="WP_085877258.1">
    <property type="nucleotide sequence ID" value="NZ_FWFZ01000001.1"/>
</dbReference>
<proteinExistence type="predicted"/>
<dbReference type="EMBL" id="FWFZ01000001">
    <property type="protein sequence ID" value="SLN17714.1"/>
    <property type="molecule type" value="Genomic_DNA"/>
</dbReference>
<feature type="region of interest" description="Disordered" evidence="1">
    <location>
        <begin position="1"/>
        <end position="22"/>
    </location>
</feature>
<evidence type="ECO:0008006" key="4">
    <source>
        <dbReference type="Google" id="ProtNLM"/>
    </source>
</evidence>
<keyword evidence="3" id="KW-1185">Reference proteome</keyword>
<evidence type="ECO:0000313" key="2">
    <source>
        <dbReference type="EMBL" id="SLN17714.1"/>
    </source>
</evidence>
<accession>A0A1Y5RLW7</accession>